<sequence length="168" mass="18163">MSAFVVPFPKQDLLHQLLAAGGTITCPLYRPTAQFDADVEVELSDEHAHIKVAFRGLTGSLTLPRGDRANHLHLRDFIQDVANGRTEAGRTQQAIALMEALEHVDTVLQPGQIAYITPTISEVHPFGAVVTNGLGEVCAAAMGSSKEHLADLISRKLQRYPEGTGERA</sequence>
<proteinExistence type="predicted"/>
<dbReference type="RefSeq" id="WP_217975426.1">
    <property type="nucleotide sequence ID" value="NZ_JAHTBI010000035.1"/>
</dbReference>
<evidence type="ECO:0000313" key="1">
    <source>
        <dbReference type="EMBL" id="MBV6287377.1"/>
    </source>
</evidence>
<comment type="caution">
    <text evidence="1">The sequence shown here is derived from an EMBL/GenBank/DDBJ whole genome shotgun (WGS) entry which is preliminary data.</text>
</comment>
<dbReference type="Proteomes" id="UP001106592">
    <property type="component" value="Unassembled WGS sequence"/>
</dbReference>
<reference evidence="1" key="2">
    <citation type="journal article" date="2023" name="Plant Pathol.">
        <title>Dismantling and reorganizing Pseudomonas marginalis sensu#lato.</title>
        <authorList>
            <person name="Sawada H."/>
            <person name="Fujikawa T."/>
            <person name="Satou M."/>
        </authorList>
    </citation>
    <scope>NUCLEOTIDE SEQUENCE</scope>
    <source>
        <strain evidence="1">MAFF 301350</strain>
    </source>
</reference>
<keyword evidence="2" id="KW-1185">Reference proteome</keyword>
<evidence type="ECO:0000313" key="2">
    <source>
        <dbReference type="Proteomes" id="UP001106592"/>
    </source>
</evidence>
<dbReference type="EMBL" id="JAHTBI010000035">
    <property type="protein sequence ID" value="MBV6287377.1"/>
    <property type="molecule type" value="Genomic_DNA"/>
</dbReference>
<organism evidence="1 2">
    <name type="scientific">Pseudomonas aegrilactucae</name>
    <dbReference type="NCBI Taxonomy" id="2854028"/>
    <lineage>
        <taxon>Bacteria</taxon>
        <taxon>Pseudomonadati</taxon>
        <taxon>Pseudomonadota</taxon>
        <taxon>Gammaproteobacteria</taxon>
        <taxon>Pseudomonadales</taxon>
        <taxon>Pseudomonadaceae</taxon>
        <taxon>Pseudomonas</taxon>
    </lineage>
</organism>
<dbReference type="AlphaFoldDB" id="A0A9Q2XHW1"/>
<accession>A0A9Q2XHW1</accession>
<protein>
    <submittedName>
        <fullName evidence="1">Uncharacterized protein</fullName>
    </submittedName>
</protein>
<gene>
    <name evidence="1" type="ORF">KUO17_10110</name>
</gene>
<name>A0A9Q2XHW1_9PSED</name>
<reference evidence="1" key="1">
    <citation type="journal article" date="2022" name="Int. J. Syst. Evol. Microbiol.">
        <title>Pseudomonas aegrilactucae sp. nov. and Pseudomonas morbosilactucae sp. nov., pathogens causing bacterial rot of lettuce in Japan.</title>
        <authorList>
            <person name="Sawada H."/>
            <person name="Fujikawa T."/>
            <person name="Satou M."/>
        </authorList>
    </citation>
    <scope>NUCLEOTIDE SEQUENCE</scope>
    <source>
        <strain evidence="1">MAFF 301350</strain>
    </source>
</reference>